<proteinExistence type="predicted"/>
<sequence length="365" mass="41392">MDIRFTITNPEYYEQELIKAYEIITGRTLYPADPERLVLDVIAYISSLLAFKIDWSAKQNLLAYAEGRYLDKLAEFYGVQRLPAQKARTRLKFYLQSPTDNPVLIPKGTRAKGGDFIFETIEEVVLPPGQAFVEVDAECQTPGAKANGLSPGQINQLLDPLPYGIKVTNTSTSIYGTDEEDDERFRERIRLSIERFSTAGSRQAYIYHTKTAHVLVEDVQVISIVPGQVHVYFLLKDGQLPDSQMIELVRKHLNDEKVRPLTDQVFVLVPQVVSYTVNIRYWIHKKDEAKVFFIQQAVQKAVEEFIKDTGRKMGKDVLPEELIQRVKNAGAYKVEVLSPQRIEISAGYVAKGEIQSVQYAGPSDD</sequence>
<feature type="domain" description="Baseplate protein J-like barrel" evidence="1">
    <location>
        <begin position="99"/>
        <end position="173"/>
    </location>
</feature>
<accession>H5SBV0</accession>
<dbReference type="EMBL" id="AP011663">
    <property type="protein sequence ID" value="BAL53636.1"/>
    <property type="molecule type" value="Genomic_DNA"/>
</dbReference>
<dbReference type="InterPro" id="IPR006949">
    <property type="entry name" value="Barrel_Baseplate_J-like"/>
</dbReference>
<dbReference type="InterPro" id="IPR014507">
    <property type="entry name" value="Baseplate_assembly_J_pred"/>
</dbReference>
<dbReference type="InterPro" id="IPR052726">
    <property type="entry name" value="Phage_Baseplate_Hub"/>
</dbReference>
<dbReference type="PANTHER" id="PTHR35862:SF1">
    <property type="entry name" value="FELS-2 PROPHAGE PROTEIN"/>
    <property type="match status" value="1"/>
</dbReference>
<dbReference type="PANTHER" id="PTHR35862">
    <property type="entry name" value="FELS-2 PROPHAGE PROTEIN"/>
    <property type="match status" value="1"/>
</dbReference>
<reference evidence="3" key="1">
    <citation type="journal article" date="2005" name="Environ. Microbiol.">
        <title>Genetic and functional properties of uncultivated thermophilic crenarchaeotes from a subsurface gold mine as revealed by analysis of genome fragments.</title>
        <authorList>
            <person name="Nunoura T."/>
            <person name="Hirayama H."/>
            <person name="Takami H."/>
            <person name="Oida H."/>
            <person name="Nishi S."/>
            <person name="Shimamura S."/>
            <person name="Suzuki Y."/>
            <person name="Inagaki F."/>
            <person name="Takai K."/>
            <person name="Nealson K.H."/>
            <person name="Horikoshi K."/>
        </authorList>
    </citation>
    <scope>NUCLEOTIDE SEQUENCE</scope>
</reference>
<reference evidence="3" key="2">
    <citation type="journal article" date="2012" name="PLoS ONE">
        <title>A Deeply Branching Thermophilic Bacterium with an Ancient Acetyl-CoA Pathway Dominates a Subsurface Ecosystem.</title>
        <authorList>
            <person name="Takami H."/>
            <person name="Noguchi H."/>
            <person name="Takaki Y."/>
            <person name="Uchiyama I."/>
            <person name="Toyoda A."/>
            <person name="Nishi S."/>
            <person name="Chee G.-J."/>
            <person name="Arai W."/>
            <person name="Nunoura T."/>
            <person name="Itoh T."/>
            <person name="Hattori M."/>
            <person name="Takai K."/>
        </authorList>
    </citation>
    <scope>NUCLEOTIDE SEQUENCE</scope>
</reference>
<dbReference type="InterPro" id="IPR058531">
    <property type="entry name" value="Baseplate_J_M"/>
</dbReference>
<evidence type="ECO:0000259" key="2">
    <source>
        <dbReference type="Pfam" id="PF26078"/>
    </source>
</evidence>
<feature type="domain" description="Baseplate J-like central" evidence="2">
    <location>
        <begin position="197"/>
        <end position="268"/>
    </location>
</feature>
<dbReference type="Pfam" id="PF04865">
    <property type="entry name" value="Baseplate_J"/>
    <property type="match status" value="1"/>
</dbReference>
<name>H5SBV0_9BACT</name>
<organism evidence="3">
    <name type="scientific">uncultured Aquificia bacterium</name>
    <dbReference type="NCBI Taxonomy" id="453415"/>
    <lineage>
        <taxon>Bacteria</taxon>
        <taxon>Pseudomonadati</taxon>
        <taxon>Aquificota</taxon>
        <taxon>Aquificia</taxon>
        <taxon>environmental samples</taxon>
    </lineage>
</organism>
<dbReference type="AlphaFoldDB" id="H5SBV0"/>
<dbReference type="PIRSF" id="PIRSF020481">
    <property type="entry name" value="BAP"/>
    <property type="match status" value="1"/>
</dbReference>
<evidence type="ECO:0000313" key="3">
    <source>
        <dbReference type="EMBL" id="BAL53636.1"/>
    </source>
</evidence>
<protein>
    <submittedName>
        <fullName evidence="3">Bacteriophage tail fiber protein</fullName>
    </submittedName>
</protein>
<dbReference type="Pfam" id="PF26078">
    <property type="entry name" value="Baseplate_J_M"/>
    <property type="match status" value="1"/>
</dbReference>
<evidence type="ECO:0000259" key="1">
    <source>
        <dbReference type="Pfam" id="PF04865"/>
    </source>
</evidence>
<gene>
    <name evidence="3" type="ORF">HGMM_F07F09C11</name>
</gene>